<dbReference type="EMBL" id="KY392764">
    <property type="protein sequence ID" value="AUD56500.1"/>
    <property type="molecule type" value="Genomic_DNA"/>
</dbReference>
<keyword evidence="1" id="KW-0150">Chloroplast</keyword>
<accession>A0A2U3TD84</accession>
<reference evidence="1" key="1">
    <citation type="submission" date="2016-12" db="EMBL/GenBank/DDBJ databases">
        <title>Complete plastid genome sequences of Barclaya kunstleri, Euryale ferox, and Victoria cruziana: implications for generic phylogeny and plastid genome evolution of water lily family Nymphaeaceae.</title>
        <authorList>
            <person name="He D."/>
            <person name="Li Z."/>
            <person name="Gichira A."/>
            <person name="Guo Y."/>
            <person name="Wang Q."/>
            <person name="Chen J."/>
        </authorList>
    </citation>
    <scope>NUCLEOTIDE SEQUENCE</scope>
</reference>
<sequence>MADTTGRIPSLADRYCNWYSCDRYSGPFLLRLIFRIGIIPVIIG</sequence>
<geneLocation type="chloroplast" evidence="1"/>
<keyword evidence="1" id="KW-0934">Plastid</keyword>
<name>A0A2U3TD84_CABCA</name>
<gene>
    <name evidence="1" type="primary">psbJ</name>
</gene>
<protein>
    <submittedName>
        <fullName evidence="1">PsbJ</fullName>
    </submittedName>
</protein>
<proteinExistence type="predicted"/>
<dbReference type="AlphaFoldDB" id="A0A2U3TD84"/>
<evidence type="ECO:0000313" key="1">
    <source>
        <dbReference type="EMBL" id="AUD56500.1"/>
    </source>
</evidence>
<organism evidence="1">
    <name type="scientific">Cabomba caroliniana</name>
    <name type="common">Carolina fanwort</name>
    <dbReference type="NCBI Taxonomy" id="4426"/>
    <lineage>
        <taxon>Eukaryota</taxon>
        <taxon>Viridiplantae</taxon>
        <taxon>Streptophyta</taxon>
        <taxon>Embryophyta</taxon>
        <taxon>Tracheophyta</taxon>
        <taxon>Spermatophyta</taxon>
        <taxon>Magnoliopsida</taxon>
        <taxon>Nymphaeales</taxon>
        <taxon>Cabombaceae</taxon>
        <taxon>Cabomba</taxon>
    </lineage>
</organism>